<protein>
    <recommendedName>
        <fullName evidence="3">PH domain-containing protein</fullName>
    </recommendedName>
</protein>
<gene>
    <name evidence="1" type="ORF">A3Q56_00242</name>
</gene>
<comment type="caution">
    <text evidence="1">The sequence shown here is derived from an EMBL/GenBank/DDBJ whole genome shotgun (WGS) entry which is preliminary data.</text>
</comment>
<dbReference type="Gene3D" id="2.30.29.30">
    <property type="entry name" value="Pleckstrin-homology domain (PH domain)/Phosphotyrosine-binding domain (PTB)"/>
    <property type="match status" value="1"/>
</dbReference>
<sequence length="743" mass="86651">MDNTESADNDKLKSVMLTDDIARAAQKVRRRPYSQFYTFKYPKKIYNKVDNVKNIKSFQIKHEKIETKEIKAGPCLIDKPNKTKSKSVLEIYPEKIEIPISRYKSMNYDDTVAYPFTSIEEIKLNFPRRQTENEKFLNHLKIGAQPQPLYNSNNDKQCETPVNVPSSSSNEDSIYENYNDIKERLNIIYAEHLNSKFDKIDNAPIPLPRKKRQKESENIVEINETISSFDFLEDMNNTDDEIEPIDRKNVSNNPTINNIGDKIDQEFENALNRDFDIQDTCSSESSNTQSTQHATDIVISKPTVSSMISFVQQANGKVWQGYALISTKKKLRSRFLRCWLHFDSKTFSVSYRTSNITRKILIYASEMKNVVQDISNQFSSKFYCFDLITTNKNYRFGTFSIDDMTIWSSVLMEAILAEKGVPLPERYNHPWDHFTGNIPFASQKIVYESANATVCQWETVVIHCETYKSVIIIKSAIYGRMHTLYKKCIQNSYGFQGCYKDVSSYIYSKCFAQKRCTITLPDFHLDKMGSCPDDLKSFLIIQYVCLKIENHQKVNIQFKHVHLNKKGFVVSKKQQQIFLIGYMDQFKSEMYLNLKISIYSPHGNDYKLSKYIRLVKNKTALCHSAGYIIPDFNNDKYCLTYTNNKTNHYELSIKRGKMYINGRNDPILIKYEYEYAKCEMPKLPPKSWHAQEGNIFTVGCIWDKKNKWRYDCISKTWENNNNLPIPQKCYIEESVIIGNESMS</sequence>
<evidence type="ECO:0008006" key="3">
    <source>
        <dbReference type="Google" id="ProtNLM"/>
    </source>
</evidence>
<dbReference type="SUPFAM" id="SSF50729">
    <property type="entry name" value="PH domain-like"/>
    <property type="match status" value="1"/>
</dbReference>
<dbReference type="Gene3D" id="2.60.120.740">
    <property type="match status" value="1"/>
</dbReference>
<evidence type="ECO:0000313" key="1">
    <source>
        <dbReference type="EMBL" id="OAF71984.1"/>
    </source>
</evidence>
<keyword evidence="2" id="KW-1185">Reference proteome</keyword>
<dbReference type="InterPro" id="IPR043159">
    <property type="entry name" value="Lectin_gal-bd_sf"/>
</dbReference>
<dbReference type="AlphaFoldDB" id="A0A177BEK8"/>
<reference evidence="1 2" key="1">
    <citation type="submission" date="2016-04" db="EMBL/GenBank/DDBJ databases">
        <title>The genome of Intoshia linei affirms orthonectids as highly simplified spiralians.</title>
        <authorList>
            <person name="Mikhailov K.V."/>
            <person name="Slusarev G.S."/>
            <person name="Nikitin M.A."/>
            <person name="Logacheva M.D."/>
            <person name="Penin A."/>
            <person name="Aleoshin V."/>
            <person name="Panchin Y.V."/>
        </authorList>
    </citation>
    <scope>NUCLEOTIDE SEQUENCE [LARGE SCALE GENOMIC DNA]</scope>
    <source>
        <strain evidence="1">Intl2013</strain>
        <tissue evidence="1">Whole animal</tissue>
    </source>
</reference>
<dbReference type="CDD" id="cd22823">
    <property type="entry name" value="Gal_Rha_Lectin"/>
    <property type="match status" value="1"/>
</dbReference>
<dbReference type="EMBL" id="LWCA01000011">
    <property type="protein sequence ID" value="OAF71984.1"/>
    <property type="molecule type" value="Genomic_DNA"/>
</dbReference>
<organism evidence="1 2">
    <name type="scientific">Intoshia linei</name>
    <dbReference type="NCBI Taxonomy" id="1819745"/>
    <lineage>
        <taxon>Eukaryota</taxon>
        <taxon>Metazoa</taxon>
        <taxon>Spiralia</taxon>
        <taxon>Lophotrochozoa</taxon>
        <taxon>Mesozoa</taxon>
        <taxon>Orthonectida</taxon>
        <taxon>Rhopaluridae</taxon>
        <taxon>Intoshia</taxon>
    </lineage>
</organism>
<dbReference type="Proteomes" id="UP000078046">
    <property type="component" value="Unassembled WGS sequence"/>
</dbReference>
<name>A0A177BEK8_9BILA</name>
<accession>A0A177BEK8</accession>
<evidence type="ECO:0000313" key="2">
    <source>
        <dbReference type="Proteomes" id="UP000078046"/>
    </source>
</evidence>
<proteinExistence type="predicted"/>
<dbReference type="InterPro" id="IPR011993">
    <property type="entry name" value="PH-like_dom_sf"/>
</dbReference>